<keyword evidence="4" id="KW-1185">Reference proteome</keyword>
<organism evidence="3 4">
    <name type="scientific">Pseudonocardia oroxyli</name>
    <dbReference type="NCBI Taxonomy" id="366584"/>
    <lineage>
        <taxon>Bacteria</taxon>
        <taxon>Bacillati</taxon>
        <taxon>Actinomycetota</taxon>
        <taxon>Actinomycetes</taxon>
        <taxon>Pseudonocardiales</taxon>
        <taxon>Pseudonocardiaceae</taxon>
        <taxon>Pseudonocardia</taxon>
    </lineage>
</organism>
<dbReference type="EMBL" id="FNBE01000013">
    <property type="protein sequence ID" value="SDG57626.1"/>
    <property type="molecule type" value="Genomic_DNA"/>
</dbReference>
<keyword evidence="1" id="KW-0560">Oxidoreductase</keyword>
<evidence type="ECO:0000313" key="3">
    <source>
        <dbReference type="EMBL" id="SDG57626.1"/>
    </source>
</evidence>
<dbReference type="AlphaFoldDB" id="A0A1G7VCT9"/>
<dbReference type="InterPro" id="IPR012349">
    <property type="entry name" value="Split_barrel_FMN-bd"/>
</dbReference>
<dbReference type="InterPro" id="IPR050268">
    <property type="entry name" value="NADH-dep_flavin_reductase"/>
</dbReference>
<dbReference type="Proteomes" id="UP000198967">
    <property type="component" value="Unassembled WGS sequence"/>
</dbReference>
<dbReference type="PANTHER" id="PTHR30466">
    <property type="entry name" value="FLAVIN REDUCTASE"/>
    <property type="match status" value="1"/>
</dbReference>
<dbReference type="GO" id="GO:0042602">
    <property type="term" value="F:riboflavin reductase (NADPH) activity"/>
    <property type="evidence" value="ECO:0007669"/>
    <property type="project" value="TreeGrafter"/>
</dbReference>
<reference evidence="3 4" key="1">
    <citation type="submission" date="2016-10" db="EMBL/GenBank/DDBJ databases">
        <authorList>
            <person name="de Groot N.N."/>
        </authorList>
    </citation>
    <scope>NUCLEOTIDE SEQUENCE [LARGE SCALE GENOMIC DNA]</scope>
    <source>
        <strain evidence="3 4">CGMCC 4.3143</strain>
    </source>
</reference>
<dbReference type="SMART" id="SM00903">
    <property type="entry name" value="Flavin_Reduct"/>
    <property type="match status" value="1"/>
</dbReference>
<dbReference type="Gene3D" id="2.30.110.10">
    <property type="entry name" value="Electron Transport, Fmn-binding Protein, Chain A"/>
    <property type="match status" value="1"/>
</dbReference>
<evidence type="ECO:0000256" key="1">
    <source>
        <dbReference type="ARBA" id="ARBA00023002"/>
    </source>
</evidence>
<evidence type="ECO:0000313" key="4">
    <source>
        <dbReference type="Proteomes" id="UP000198967"/>
    </source>
</evidence>
<dbReference type="GO" id="GO:0010181">
    <property type="term" value="F:FMN binding"/>
    <property type="evidence" value="ECO:0007669"/>
    <property type="project" value="InterPro"/>
</dbReference>
<accession>A0A1G7VCT9</accession>
<dbReference type="RefSeq" id="WP_176921428.1">
    <property type="nucleotide sequence ID" value="NZ_FNBE01000013.1"/>
</dbReference>
<dbReference type="SUPFAM" id="SSF50475">
    <property type="entry name" value="FMN-binding split barrel"/>
    <property type="match status" value="1"/>
</dbReference>
<evidence type="ECO:0000259" key="2">
    <source>
        <dbReference type="SMART" id="SM00903"/>
    </source>
</evidence>
<feature type="domain" description="Flavin reductase like" evidence="2">
    <location>
        <begin position="12"/>
        <end position="157"/>
    </location>
</feature>
<gene>
    <name evidence="3" type="ORF">SAMN05216377_11320</name>
</gene>
<proteinExistence type="predicted"/>
<dbReference type="InterPro" id="IPR002563">
    <property type="entry name" value="Flavin_Rdtase-like_dom"/>
</dbReference>
<protein>
    <submittedName>
        <fullName evidence="3">NADH-FMN oxidoreductase RutF, flavin reductase (DIM6/NTAB) family</fullName>
    </submittedName>
</protein>
<dbReference type="PANTHER" id="PTHR30466:SF1">
    <property type="entry name" value="FMN REDUCTASE (NADH) RUTF"/>
    <property type="match status" value="1"/>
</dbReference>
<name>A0A1G7VCT9_PSEOR</name>
<sequence length="164" mass="17089">MENPTDTFRAAMRRHVTGVTVVTTRLDGRAWGMTVSAFTSVCLEPPTVLACLRRTTAAAAEILRTGRFGVSLLAEDQGEISRRCAAPGAPKFLDDVCGAAPTHSPVVDGAVVGFDCVLVRSAELGDHVALFGEVAAVVAGPTPGAHPLLYTDGDYLSLPPRTAA</sequence>
<dbReference type="STRING" id="366584.SAMN05216377_11320"/>
<dbReference type="Pfam" id="PF01613">
    <property type="entry name" value="Flavin_Reduct"/>
    <property type="match status" value="1"/>
</dbReference>